<evidence type="ECO:0000256" key="2">
    <source>
        <dbReference type="ARBA" id="ARBA00010528"/>
    </source>
</evidence>
<dbReference type="OrthoDB" id="275876at2759"/>
<dbReference type="STRING" id="333673.A0A3M0IWV3"/>
<dbReference type="GO" id="GO:0005743">
    <property type="term" value="C:mitochondrial inner membrane"/>
    <property type="evidence" value="ECO:0007669"/>
    <property type="project" value="UniProtKB-ARBA"/>
</dbReference>
<dbReference type="FunFam" id="3.40.1370.10:FF:000005">
    <property type="entry name" value="39S ribosomal protein L4, mitochondrial"/>
    <property type="match status" value="1"/>
</dbReference>
<dbReference type="GO" id="GO:0005840">
    <property type="term" value="C:ribosome"/>
    <property type="evidence" value="ECO:0007669"/>
    <property type="project" value="UniProtKB-KW"/>
</dbReference>
<comment type="similarity">
    <text evidence="2">Belongs to the universal ribosomal protein uL4 family.</text>
</comment>
<feature type="region of interest" description="Disordered" evidence="8">
    <location>
        <begin position="74"/>
        <end position="105"/>
    </location>
</feature>
<organism evidence="9 10">
    <name type="scientific">Hirundo rustica rustica</name>
    <dbReference type="NCBI Taxonomy" id="333673"/>
    <lineage>
        <taxon>Eukaryota</taxon>
        <taxon>Metazoa</taxon>
        <taxon>Chordata</taxon>
        <taxon>Craniata</taxon>
        <taxon>Vertebrata</taxon>
        <taxon>Euteleostomi</taxon>
        <taxon>Archelosauria</taxon>
        <taxon>Archosauria</taxon>
        <taxon>Dinosauria</taxon>
        <taxon>Saurischia</taxon>
        <taxon>Theropoda</taxon>
        <taxon>Coelurosauria</taxon>
        <taxon>Aves</taxon>
        <taxon>Neognathae</taxon>
        <taxon>Neoaves</taxon>
        <taxon>Telluraves</taxon>
        <taxon>Australaves</taxon>
        <taxon>Passeriformes</taxon>
        <taxon>Sylvioidea</taxon>
        <taxon>Hirundinidae</taxon>
        <taxon>Hirundo</taxon>
    </lineage>
</organism>
<evidence type="ECO:0000256" key="6">
    <source>
        <dbReference type="ARBA" id="ARBA00040565"/>
    </source>
</evidence>
<dbReference type="Gene3D" id="3.40.1370.10">
    <property type="match status" value="1"/>
</dbReference>
<gene>
    <name evidence="9" type="ORF">DUI87_29743</name>
</gene>
<dbReference type="GO" id="GO:0003735">
    <property type="term" value="F:structural constituent of ribosome"/>
    <property type="evidence" value="ECO:0007669"/>
    <property type="project" value="InterPro"/>
</dbReference>
<evidence type="ECO:0000256" key="8">
    <source>
        <dbReference type="SAM" id="MobiDB-lite"/>
    </source>
</evidence>
<evidence type="ECO:0000256" key="4">
    <source>
        <dbReference type="ARBA" id="ARBA00023128"/>
    </source>
</evidence>
<dbReference type="Pfam" id="PF00573">
    <property type="entry name" value="Ribosomal_L4"/>
    <property type="match status" value="1"/>
</dbReference>
<dbReference type="PANTHER" id="PTHR10746:SF6">
    <property type="entry name" value="LARGE RIBOSOMAL SUBUNIT PROTEIN UL4M"/>
    <property type="match status" value="1"/>
</dbReference>
<dbReference type="NCBIfam" id="TIGR03953">
    <property type="entry name" value="rplD_bact"/>
    <property type="match status" value="1"/>
</dbReference>
<sequence>MATWRSMAMASRLKTEAASVAKAVPSRTNHCTGVRLKVVLPDSSVLAMKAAPASRSEAARLPMKMYMARIPSRFWGDPEDPQTLDPPRIPSRFREPSPSPSPVLRRCSVPVPPPQRPLQAWVGSLRHPGDALRGLAELPPRRLRRHAQCPPNVPNVPDVPYIPNVPDVPSVPDVPYIPNVPDVPVSPMSPRCPQRPPRCPQSHARVLTRAEVRGGGRKPWRQKGSGRARHGSIRSPLWRGGGIAHGPRGPTSYFYMVPMRLRVLGLKVALSVKLMQDELHVVDNLEVPSSDPRYLQDLARFRHWGSSVLLVDVDEFPEDISAAAEELKSVTLLPALGLNVHSLLKHQTLVLTLGAVTFLERRLLWHDRRYSALYPFCLPYRDLPWEPRDGI</sequence>
<feature type="region of interest" description="Disordered" evidence="8">
    <location>
        <begin position="213"/>
        <end position="241"/>
    </location>
</feature>
<evidence type="ECO:0000256" key="7">
    <source>
        <dbReference type="ARBA" id="ARBA00082711"/>
    </source>
</evidence>
<evidence type="ECO:0000256" key="3">
    <source>
        <dbReference type="ARBA" id="ARBA00022980"/>
    </source>
</evidence>
<dbReference type="EMBL" id="QRBI01000205">
    <property type="protein sequence ID" value="RMB93751.1"/>
    <property type="molecule type" value="Genomic_DNA"/>
</dbReference>
<dbReference type="GO" id="GO:0006412">
    <property type="term" value="P:translation"/>
    <property type="evidence" value="ECO:0007669"/>
    <property type="project" value="InterPro"/>
</dbReference>
<dbReference type="AlphaFoldDB" id="A0A3M0IWV3"/>
<evidence type="ECO:0000313" key="10">
    <source>
        <dbReference type="Proteomes" id="UP000269221"/>
    </source>
</evidence>
<dbReference type="SUPFAM" id="SSF52166">
    <property type="entry name" value="Ribosomal protein L4"/>
    <property type="match status" value="1"/>
</dbReference>
<evidence type="ECO:0000313" key="9">
    <source>
        <dbReference type="EMBL" id="RMB93751.1"/>
    </source>
</evidence>
<comment type="caution">
    <text evidence="9">The sequence shown here is derived from an EMBL/GenBank/DDBJ whole genome shotgun (WGS) entry which is preliminary data.</text>
</comment>
<keyword evidence="4" id="KW-0496">Mitochondrion</keyword>
<reference evidence="9 10" key="1">
    <citation type="submission" date="2018-07" db="EMBL/GenBank/DDBJ databases">
        <title>A high quality draft genome assembly of the barn swallow (H. rustica rustica).</title>
        <authorList>
            <person name="Formenti G."/>
            <person name="Chiara M."/>
            <person name="Poveda L."/>
            <person name="Francoijs K.-J."/>
            <person name="Bonisoli-Alquati A."/>
            <person name="Canova L."/>
            <person name="Gianfranceschi L."/>
            <person name="Horner D.S."/>
            <person name="Saino N."/>
        </authorList>
    </citation>
    <scope>NUCLEOTIDE SEQUENCE [LARGE SCALE GENOMIC DNA]</scope>
    <source>
        <strain evidence="9">Chelidonia</strain>
        <tissue evidence="9">Blood</tissue>
    </source>
</reference>
<keyword evidence="5" id="KW-0687">Ribonucleoprotein</keyword>
<comment type="subcellular location">
    <subcellularLocation>
        <location evidence="1">Mitochondrion</location>
    </subcellularLocation>
</comment>
<name>A0A3M0IWV3_HIRRU</name>
<dbReference type="PANTHER" id="PTHR10746">
    <property type="entry name" value="50S RIBOSOMAL PROTEIN L4"/>
    <property type="match status" value="1"/>
</dbReference>
<feature type="compositionally biased region" description="Basic residues" evidence="8">
    <location>
        <begin position="215"/>
        <end position="232"/>
    </location>
</feature>
<dbReference type="GO" id="GO:1990904">
    <property type="term" value="C:ribonucleoprotein complex"/>
    <property type="evidence" value="ECO:0007669"/>
    <property type="project" value="UniProtKB-KW"/>
</dbReference>
<dbReference type="InterPro" id="IPR013005">
    <property type="entry name" value="Ribosomal_uL4-like"/>
</dbReference>
<keyword evidence="10" id="KW-1185">Reference proteome</keyword>
<accession>A0A3M0IWV3</accession>
<proteinExistence type="inferred from homology"/>
<evidence type="ECO:0000256" key="1">
    <source>
        <dbReference type="ARBA" id="ARBA00004173"/>
    </source>
</evidence>
<dbReference type="Proteomes" id="UP000269221">
    <property type="component" value="Unassembled WGS sequence"/>
</dbReference>
<keyword evidence="3" id="KW-0689">Ribosomal protein</keyword>
<evidence type="ECO:0000256" key="5">
    <source>
        <dbReference type="ARBA" id="ARBA00023274"/>
    </source>
</evidence>
<dbReference type="InterPro" id="IPR023574">
    <property type="entry name" value="Ribosomal_uL4_dom_sf"/>
</dbReference>
<dbReference type="InterPro" id="IPR002136">
    <property type="entry name" value="Ribosomal_uL4"/>
</dbReference>
<protein>
    <recommendedName>
        <fullName evidence="6">Large ribosomal subunit protein uL4m</fullName>
    </recommendedName>
    <alternativeName>
        <fullName evidence="7">39S ribosomal protein L4, mitochondrial</fullName>
    </alternativeName>
</protein>